<evidence type="ECO:0000313" key="3">
    <source>
        <dbReference type="Proteomes" id="UP001454036"/>
    </source>
</evidence>
<dbReference type="Proteomes" id="UP001454036">
    <property type="component" value="Unassembled WGS sequence"/>
</dbReference>
<protein>
    <recommendedName>
        <fullName evidence="4">Gag-pol polyprotein</fullName>
    </recommendedName>
</protein>
<feature type="compositionally biased region" description="Polar residues" evidence="1">
    <location>
        <begin position="67"/>
        <end position="80"/>
    </location>
</feature>
<evidence type="ECO:0000256" key="1">
    <source>
        <dbReference type="SAM" id="MobiDB-lite"/>
    </source>
</evidence>
<organism evidence="2 3">
    <name type="scientific">Lithospermum erythrorhizon</name>
    <name type="common">Purple gromwell</name>
    <name type="synonym">Lithospermum officinale var. erythrorhizon</name>
    <dbReference type="NCBI Taxonomy" id="34254"/>
    <lineage>
        <taxon>Eukaryota</taxon>
        <taxon>Viridiplantae</taxon>
        <taxon>Streptophyta</taxon>
        <taxon>Embryophyta</taxon>
        <taxon>Tracheophyta</taxon>
        <taxon>Spermatophyta</taxon>
        <taxon>Magnoliopsida</taxon>
        <taxon>eudicotyledons</taxon>
        <taxon>Gunneridae</taxon>
        <taxon>Pentapetalae</taxon>
        <taxon>asterids</taxon>
        <taxon>lamiids</taxon>
        <taxon>Boraginales</taxon>
        <taxon>Boraginaceae</taxon>
        <taxon>Boraginoideae</taxon>
        <taxon>Lithospermeae</taxon>
        <taxon>Lithospermum</taxon>
    </lineage>
</organism>
<dbReference type="EMBL" id="BAABME010030489">
    <property type="protein sequence ID" value="GAA0141568.1"/>
    <property type="molecule type" value="Genomic_DNA"/>
</dbReference>
<sequence length="137" mass="15867">MQSRSKEIQSRECEGFGHIQVECPNYVKKQSKNYYVTLSDEETEEEEESNNKVSNFVAFTARDTKETAVNPSVNEGVTDSISDEEGELTEEELMTNYQLLFIKWSKLTQAYTLGEAERVFVVKKNEDLMQCVERQKM</sequence>
<dbReference type="AlphaFoldDB" id="A0AAV3NRJ1"/>
<gene>
    <name evidence="2" type="ORF">LIER_42665</name>
</gene>
<reference evidence="2 3" key="1">
    <citation type="submission" date="2024-01" db="EMBL/GenBank/DDBJ databases">
        <title>The complete chloroplast genome sequence of Lithospermum erythrorhizon: insights into the phylogenetic relationship among Boraginaceae species and the maternal lineages of purple gromwells.</title>
        <authorList>
            <person name="Okada T."/>
            <person name="Watanabe K."/>
        </authorList>
    </citation>
    <scope>NUCLEOTIDE SEQUENCE [LARGE SCALE GENOMIC DNA]</scope>
</reference>
<evidence type="ECO:0000313" key="2">
    <source>
        <dbReference type="EMBL" id="GAA0141568.1"/>
    </source>
</evidence>
<comment type="caution">
    <text evidence="2">The sequence shown here is derived from an EMBL/GenBank/DDBJ whole genome shotgun (WGS) entry which is preliminary data.</text>
</comment>
<feature type="region of interest" description="Disordered" evidence="1">
    <location>
        <begin position="67"/>
        <end position="86"/>
    </location>
</feature>
<accession>A0AAV3NRJ1</accession>
<keyword evidence="3" id="KW-1185">Reference proteome</keyword>
<evidence type="ECO:0008006" key="4">
    <source>
        <dbReference type="Google" id="ProtNLM"/>
    </source>
</evidence>
<name>A0AAV3NRJ1_LITER</name>
<proteinExistence type="predicted"/>